<evidence type="ECO:0000256" key="3">
    <source>
        <dbReference type="ARBA" id="ARBA00022475"/>
    </source>
</evidence>
<reference evidence="11 13" key="2">
    <citation type="submission" date="2015-09" db="EMBL/GenBank/DDBJ databases">
        <authorList>
            <consortium name="Swine Surveillance"/>
        </authorList>
    </citation>
    <scope>NUCLEOTIDE SEQUENCE [LARGE SCALE GENOMIC DNA]</scope>
    <source>
        <strain evidence="11 13">5120</strain>
    </source>
</reference>
<feature type="transmembrane region" description="Helical" evidence="8">
    <location>
        <begin position="12"/>
        <end position="30"/>
    </location>
</feature>
<proteinExistence type="inferred from homology"/>
<reference evidence="10 12" key="1">
    <citation type="submission" date="2015-09" db="EMBL/GenBank/DDBJ databases">
        <authorList>
            <person name="Rodrigo-Torres L."/>
            <person name="Arahal D.R."/>
        </authorList>
    </citation>
    <scope>NUCLEOTIDE SEQUENCE [LARGE SCALE GENOMIC DNA]</scope>
    <source>
        <strain evidence="10 12">CECT 5118</strain>
    </source>
</reference>
<feature type="domain" description="ASPIC/UnbV" evidence="9">
    <location>
        <begin position="955"/>
        <end position="1023"/>
    </location>
</feature>
<dbReference type="Pfam" id="PF03773">
    <property type="entry name" value="ArsP_1"/>
    <property type="match status" value="1"/>
</dbReference>
<evidence type="ECO:0000256" key="7">
    <source>
        <dbReference type="ARBA" id="ARBA00023136"/>
    </source>
</evidence>
<comment type="subcellular location">
    <subcellularLocation>
        <location evidence="1">Cell membrane</location>
        <topology evidence="1">Multi-pass membrane protein</topology>
    </subcellularLocation>
</comment>
<evidence type="ECO:0000256" key="4">
    <source>
        <dbReference type="ARBA" id="ARBA00022692"/>
    </source>
</evidence>
<feature type="transmembrane region" description="Helical" evidence="8">
    <location>
        <begin position="248"/>
        <end position="271"/>
    </location>
</feature>
<evidence type="ECO:0000256" key="6">
    <source>
        <dbReference type="ARBA" id="ARBA00022989"/>
    </source>
</evidence>
<dbReference type="Pfam" id="PF13517">
    <property type="entry name" value="FG-GAP_3"/>
    <property type="match status" value="2"/>
</dbReference>
<dbReference type="EMBL" id="CYSB01000047">
    <property type="protein sequence ID" value="CUH70097.1"/>
    <property type="molecule type" value="Genomic_DNA"/>
</dbReference>
<name>A0A0N7LXZ2_9RHOB</name>
<dbReference type="GO" id="GO:0005886">
    <property type="term" value="C:plasma membrane"/>
    <property type="evidence" value="ECO:0007669"/>
    <property type="project" value="UniProtKB-SubCell"/>
</dbReference>
<dbReference type="PANTHER" id="PTHR16026">
    <property type="entry name" value="CARTILAGE ACIDIC PROTEIN 1"/>
    <property type="match status" value="1"/>
</dbReference>
<protein>
    <submittedName>
        <fullName evidence="11">ASPIC and UnbV</fullName>
    </submittedName>
</protein>
<dbReference type="InterPro" id="IPR011519">
    <property type="entry name" value="UnbV_ASPIC"/>
</dbReference>
<evidence type="ECO:0000259" key="9">
    <source>
        <dbReference type="Pfam" id="PF07593"/>
    </source>
</evidence>
<evidence type="ECO:0000256" key="5">
    <source>
        <dbReference type="ARBA" id="ARBA00022729"/>
    </source>
</evidence>
<evidence type="ECO:0000313" key="12">
    <source>
        <dbReference type="Proteomes" id="UP000051086"/>
    </source>
</evidence>
<dbReference type="Proteomes" id="UP000051887">
    <property type="component" value="Unassembled WGS sequence"/>
</dbReference>
<keyword evidence="12" id="KW-1185">Reference proteome</keyword>
<gene>
    <name evidence="10" type="ORF">TL5118_04072</name>
    <name evidence="11" type="ORF">TL5120_03075</name>
</gene>
<evidence type="ECO:0000256" key="2">
    <source>
        <dbReference type="ARBA" id="ARBA00006386"/>
    </source>
</evidence>
<feature type="transmembrane region" description="Helical" evidence="8">
    <location>
        <begin position="283"/>
        <end position="312"/>
    </location>
</feature>
<dbReference type="SUPFAM" id="SSF69318">
    <property type="entry name" value="Integrin alpha N-terminal domain"/>
    <property type="match status" value="1"/>
</dbReference>
<keyword evidence="3" id="KW-1003">Cell membrane</keyword>
<dbReference type="InterPro" id="IPR013517">
    <property type="entry name" value="FG-GAP"/>
</dbReference>
<dbReference type="RefSeq" id="WP_058244423.1">
    <property type="nucleotide sequence ID" value="NZ_CYSB01000047.1"/>
</dbReference>
<evidence type="ECO:0000256" key="1">
    <source>
        <dbReference type="ARBA" id="ARBA00004651"/>
    </source>
</evidence>
<accession>A0A0N7LXZ2</accession>
<dbReference type="AlphaFoldDB" id="A0A0N7LXZ2"/>
<dbReference type="InterPro" id="IPR028994">
    <property type="entry name" value="Integrin_alpha_N"/>
</dbReference>
<comment type="similarity">
    <text evidence="2">Belongs to the UPF0718 family.</text>
</comment>
<dbReference type="InterPro" id="IPR027039">
    <property type="entry name" value="Crtac1"/>
</dbReference>
<keyword evidence="7 8" id="KW-0472">Membrane</keyword>
<dbReference type="EMBL" id="CYSC01000037">
    <property type="protein sequence ID" value="CUH73268.1"/>
    <property type="molecule type" value="Genomic_DNA"/>
</dbReference>
<keyword evidence="5" id="KW-0732">Signal</keyword>
<keyword evidence="6 8" id="KW-1133">Transmembrane helix</keyword>
<feature type="transmembrane region" description="Helical" evidence="8">
    <location>
        <begin position="318"/>
        <end position="339"/>
    </location>
</feature>
<keyword evidence="4 8" id="KW-0812">Transmembrane</keyword>
<dbReference type="Proteomes" id="UP000051086">
    <property type="component" value="Unassembled WGS sequence"/>
</dbReference>
<dbReference type="OrthoDB" id="1488578at2"/>
<evidence type="ECO:0000313" key="10">
    <source>
        <dbReference type="EMBL" id="CUH70097.1"/>
    </source>
</evidence>
<feature type="transmembrane region" description="Helical" evidence="8">
    <location>
        <begin position="346"/>
        <end position="364"/>
    </location>
</feature>
<dbReference type="Pfam" id="PF07593">
    <property type="entry name" value="UnbV_ASPIC"/>
    <property type="match status" value="1"/>
</dbReference>
<evidence type="ECO:0000256" key="8">
    <source>
        <dbReference type="SAM" id="Phobius"/>
    </source>
</evidence>
<feature type="transmembrane region" description="Helical" evidence="8">
    <location>
        <begin position="83"/>
        <end position="101"/>
    </location>
</feature>
<dbReference type="Gene3D" id="2.130.10.130">
    <property type="entry name" value="Integrin alpha, N-terminal"/>
    <property type="match status" value="1"/>
</dbReference>
<dbReference type="InterPro" id="IPR005524">
    <property type="entry name" value="DUF318"/>
</dbReference>
<feature type="transmembrane region" description="Helical" evidence="8">
    <location>
        <begin position="178"/>
        <end position="196"/>
    </location>
</feature>
<sequence>MPLIAPTHRTRFFLSLLILVVLAGLFWTGSRYPSLNEKAMMSGALQLEDALSFEARFEITGDMGLAERLFFSTLNWIDTNKKGMTFGILFAAAFLTAAANLTSRSFRGGFSNALLGLGLGAPLGVCVNCAAPIAKGMYAAGMRAETTMAAMIASPTLNVVVLTMAFSLLPTYMALTKIALSLGLILIVVPLVARLLPQKELPPEAQLSAAPVPQAWSAAELGSIPAETEAFLPALIAVARDYVKNLWYIIKLTVPLMLLAGFLGTLVAVLLPGELILGLEFSALVLALVVLVGVFLPVPIGFDVVMAGGLLATGLSQGYVMALLFTLGSFSVYSYFIMATSLGQRAALSLTFAVALAGFGAGLGTDAYHRWQSEKALELLLQGDAGDHVPALWGAAMADTPSVTVTATPLNPPQGHSDGQSTFIRQEAREIGIDKPVEFTMRDMWPPFWEGRSLASGDIDNDGDLDLVVASTEVGLYLYANDGSGQFSRISVDLGPLAERKIFNAVLVDLNNDGWRDLFLTSYLEGNFLWLNQGGQFTGPPQPVQNRADTPLTLALSFADVDRDGDLDVALGNWAAGWYRRIPGEESRNRLLWNPGAGQAFTGAQYTDLPGLPGETLSILFSDLDRDGAADLLVGNDFDIPDYFYRGDGAGGFAMIDHASGMIPYTTTTTMALKVADLMNDGQPEVYMAQIAGRASGVSERLKMQPLEQYCDAIKDPAAKAICAKNMAIKDWYKSGNNFDPTYAARCQQLTGRYAEECRAMLVKDLAIQKRDAKVCALIPASQVIPRAYCDLHFKPTRQPTADEIALTHPQRLRANVLLEQPDAGAPYADTAVARGLEVGGWSWDTKVFDADLDGHLDVYIVNGTWVPNEVSPSNLFFHNQGDGGFAEASGPFGLEDYLMTAAATQVDIDGDGDLDLVAHPVNGPLVVFRNTMAGRDGAHALVLRLSDQRGNRDGIGAVVTAVLPDGQRLSREIQLGGGFMSFDAPEVHFGLGPAAEVSALEIHWPDGNTDQLPGPFPAGQRYLVERR</sequence>
<organism evidence="11 13">
    <name type="scientific">Thalassovita autumnalis</name>
    <dbReference type="NCBI Taxonomy" id="2072972"/>
    <lineage>
        <taxon>Bacteria</taxon>
        <taxon>Pseudomonadati</taxon>
        <taxon>Pseudomonadota</taxon>
        <taxon>Alphaproteobacteria</taxon>
        <taxon>Rhodobacterales</taxon>
        <taxon>Roseobacteraceae</taxon>
        <taxon>Thalassovita</taxon>
    </lineage>
</organism>
<evidence type="ECO:0000313" key="13">
    <source>
        <dbReference type="Proteomes" id="UP000051887"/>
    </source>
</evidence>
<feature type="transmembrane region" description="Helical" evidence="8">
    <location>
        <begin position="146"/>
        <end position="166"/>
    </location>
</feature>
<dbReference type="PANTHER" id="PTHR16026:SF0">
    <property type="entry name" value="CARTILAGE ACIDIC PROTEIN 1"/>
    <property type="match status" value="1"/>
</dbReference>
<evidence type="ECO:0000313" key="11">
    <source>
        <dbReference type="EMBL" id="CUH73268.1"/>
    </source>
</evidence>
<feature type="transmembrane region" description="Helical" evidence="8">
    <location>
        <begin position="113"/>
        <end position="134"/>
    </location>
</feature>